<evidence type="ECO:0000313" key="3">
    <source>
        <dbReference type="Proteomes" id="UP000199700"/>
    </source>
</evidence>
<reference evidence="2" key="1">
    <citation type="submission" date="2016-10" db="EMBL/GenBank/DDBJ databases">
        <authorList>
            <person name="Varghese N."/>
            <person name="Submissions S."/>
        </authorList>
    </citation>
    <scope>NUCLEOTIDE SEQUENCE [LARGE SCALE GENOMIC DNA]</scope>
    <source>
        <strain evidence="2">DSM 22082</strain>
    </source>
</reference>
<protein>
    <submittedName>
        <fullName evidence="2">Metallo-beta-lactamase superfamily protein</fullName>
    </submittedName>
</protein>
<feature type="domain" description="Metallo-beta-lactamase" evidence="1">
    <location>
        <begin position="47"/>
        <end position="118"/>
    </location>
</feature>
<dbReference type="Pfam" id="PF00753">
    <property type="entry name" value="Lactamase_B"/>
    <property type="match status" value="1"/>
</dbReference>
<name>A0A1H1PQZ2_BRESA</name>
<sequence length="429" mass="47320">MRPRKISDKFRQRLQVNYTQWAVGAGFFHSQEFSVDDSVGGVTSVLNVVYDCGSHRGNAIVERELDEYVSRHRKQLDVLFISHFDRDHVSGLPLMKSKGIVAKRVVAPLLDIDERLIAFAKSVSPDNAAAPSGADLEFYGRLVVDPRSVLNEVAEQVELVEPGPGPDDQQALDDSLLPEDADGGMNLLFRRTPSQQLMQICANPPSKQGSGQPVWEFRYHVLQRVRRQRPVFRGALAGELGITLAELSSLLASPKKVQDLVSSRHTELRRAYDSLAGMKSRNDTSLCLYSGPAKAPGTYQTWRSRGQHYHVDRPEVGAWGILPGWLGAGDAPLAGTSEMDEFNKVFGGRKVHVGTLALPHHGSRHNYRDEIFDKFTQAPTCVVGADGLYGHPNHQVVLAVARYGGTLIPVTTMPASRLDEACTIFFRAS</sequence>
<dbReference type="RefSeq" id="WP_092104181.1">
    <property type="nucleotide sequence ID" value="NZ_LT629739.1"/>
</dbReference>
<dbReference type="EMBL" id="LT629739">
    <property type="protein sequence ID" value="SDS13493.1"/>
    <property type="molecule type" value="Genomic_DNA"/>
</dbReference>
<dbReference type="Proteomes" id="UP000199700">
    <property type="component" value="Chromosome"/>
</dbReference>
<proteinExistence type="predicted"/>
<accession>A0A1H1PQZ2</accession>
<keyword evidence="3" id="KW-1185">Reference proteome</keyword>
<dbReference type="InterPro" id="IPR001279">
    <property type="entry name" value="Metallo-B-lactamas"/>
</dbReference>
<organism evidence="2 3">
    <name type="scientific">Brevibacterium sandarakinum</name>
    <dbReference type="NCBI Taxonomy" id="629680"/>
    <lineage>
        <taxon>Bacteria</taxon>
        <taxon>Bacillati</taxon>
        <taxon>Actinomycetota</taxon>
        <taxon>Actinomycetes</taxon>
        <taxon>Micrococcales</taxon>
        <taxon>Brevibacteriaceae</taxon>
        <taxon>Brevibacterium</taxon>
    </lineage>
</organism>
<dbReference type="SUPFAM" id="SSF56281">
    <property type="entry name" value="Metallo-hydrolase/oxidoreductase"/>
    <property type="match status" value="1"/>
</dbReference>
<dbReference type="InterPro" id="IPR036866">
    <property type="entry name" value="RibonucZ/Hydroxyglut_hydro"/>
</dbReference>
<dbReference type="Gene3D" id="3.60.15.10">
    <property type="entry name" value="Ribonuclease Z/Hydroxyacylglutathione hydrolase-like"/>
    <property type="match status" value="1"/>
</dbReference>
<evidence type="ECO:0000313" key="2">
    <source>
        <dbReference type="EMBL" id="SDS13493.1"/>
    </source>
</evidence>
<dbReference type="OrthoDB" id="7177610at2"/>
<evidence type="ECO:0000259" key="1">
    <source>
        <dbReference type="Pfam" id="PF00753"/>
    </source>
</evidence>
<gene>
    <name evidence="2" type="ORF">SAMN04489751_1309</name>
</gene>
<dbReference type="AlphaFoldDB" id="A0A1H1PQZ2"/>